<evidence type="ECO:0000313" key="1">
    <source>
        <dbReference type="EMBL" id="SIT24287.1"/>
    </source>
</evidence>
<dbReference type="AlphaFoldDB" id="A0A173MF17"/>
<dbReference type="STRING" id="477680.SAMN05421788_106100"/>
<protein>
    <submittedName>
        <fullName evidence="1">Uncharacterized protein</fullName>
    </submittedName>
</protein>
<organism evidence="1 2">
    <name type="scientific">Filimonas lacunae</name>
    <dbReference type="NCBI Taxonomy" id="477680"/>
    <lineage>
        <taxon>Bacteria</taxon>
        <taxon>Pseudomonadati</taxon>
        <taxon>Bacteroidota</taxon>
        <taxon>Chitinophagia</taxon>
        <taxon>Chitinophagales</taxon>
        <taxon>Chitinophagaceae</taxon>
        <taxon>Filimonas</taxon>
    </lineage>
</organism>
<accession>A0A173MF17</accession>
<proteinExistence type="predicted"/>
<dbReference type="EMBL" id="FTOR01000006">
    <property type="protein sequence ID" value="SIT24287.1"/>
    <property type="molecule type" value="Genomic_DNA"/>
</dbReference>
<gene>
    <name evidence="1" type="ORF">SAMN05421788_106100</name>
</gene>
<keyword evidence="2" id="KW-1185">Reference proteome</keyword>
<dbReference type="KEGG" id="fln:FLA_2043"/>
<name>A0A173MF17_9BACT</name>
<sequence length="80" mass="9073">MTTIRTDTKEIKEITKNPDHMGIYEQILEMEKDEVKAKIVTNLLCDTDHSIQTIAKLVDVPVDFVIEIKNELPAGASNEF</sequence>
<dbReference type="Proteomes" id="UP000186917">
    <property type="component" value="Unassembled WGS sequence"/>
</dbReference>
<evidence type="ECO:0000313" key="2">
    <source>
        <dbReference type="Proteomes" id="UP000186917"/>
    </source>
</evidence>
<reference evidence="2" key="1">
    <citation type="submission" date="2017-01" db="EMBL/GenBank/DDBJ databases">
        <authorList>
            <person name="Varghese N."/>
            <person name="Submissions S."/>
        </authorList>
    </citation>
    <scope>NUCLEOTIDE SEQUENCE [LARGE SCALE GENOMIC DNA]</scope>
    <source>
        <strain evidence="2">DSM 21054</strain>
    </source>
</reference>